<organism evidence="1 2">
    <name type="scientific">Leuconostoc falkenbergense</name>
    <dbReference type="NCBI Taxonomy" id="2766470"/>
    <lineage>
        <taxon>Bacteria</taxon>
        <taxon>Bacillati</taxon>
        <taxon>Bacillota</taxon>
        <taxon>Bacilli</taxon>
        <taxon>Lactobacillales</taxon>
        <taxon>Lactobacillaceae</taxon>
        <taxon>Leuconostoc</taxon>
    </lineage>
</organism>
<protein>
    <submittedName>
        <fullName evidence="1">Phage tail protein</fullName>
    </submittedName>
</protein>
<comment type="caution">
    <text evidence="1">The sequence shown here is derived from an EMBL/GenBank/DDBJ whole genome shotgun (WGS) entry which is preliminary data.</text>
</comment>
<name>A0ABT7RZ73_9LACO</name>
<sequence length="255" mass="29209">MSEYNFFDLSKRTDVEIEKQISEGFRFGEFDSTDHDLFLISRDAPSPDSKDITESVPYMQGVYDFSTLTNGERYFENRTITYEMMLFNQEYSDRKVLESDVKRQLVPLDIQPLYDTHDKSFHWLGKVDGISFDDDEKMRTLKVTITFNVYPFAIGNNSEGSDIWDEVYFPNWLFQDTEFTVNGTQSITLYNIGSRSVGSNINVNGTIEISGDFGSFELSNGTYDSTQLVLGVGTSVLTLSGNGTIKFVFYREEMI</sequence>
<dbReference type="EMBL" id="JAUCAQ010000012">
    <property type="protein sequence ID" value="MDM7646609.1"/>
    <property type="molecule type" value="Genomic_DNA"/>
</dbReference>
<dbReference type="RefSeq" id="WP_289456391.1">
    <property type="nucleotide sequence ID" value="NZ_JAUCAQ010000012.1"/>
</dbReference>
<evidence type="ECO:0000313" key="1">
    <source>
        <dbReference type="EMBL" id="MDM7646609.1"/>
    </source>
</evidence>
<accession>A0ABT7RZ73</accession>
<dbReference type="Proteomes" id="UP001242903">
    <property type="component" value="Unassembled WGS sequence"/>
</dbReference>
<dbReference type="Gene3D" id="2.40.30.200">
    <property type="match status" value="1"/>
</dbReference>
<proteinExistence type="predicted"/>
<gene>
    <name evidence="1" type="ORF">QUE93_06220</name>
</gene>
<keyword evidence="2" id="KW-1185">Reference proteome</keyword>
<evidence type="ECO:0000313" key="2">
    <source>
        <dbReference type="Proteomes" id="UP001242903"/>
    </source>
</evidence>
<reference evidence="1 2" key="1">
    <citation type="submission" date="2023-06" db="EMBL/GenBank/DDBJ databases">
        <title>Draft Genome Sequences of lactic acid bacteria strains isolated from fermented milk products.</title>
        <authorList>
            <person name="Elcheninov A.G."/>
            <person name="Klyukina A."/>
            <person name="Zayulina K.S."/>
            <person name="Gavirova L.A."/>
            <person name="Shcherbakova P.A."/>
            <person name="Shestakov A.I."/>
            <person name="Kublanov I.V."/>
            <person name="Kochetkova T.V."/>
        </authorList>
    </citation>
    <scope>NUCLEOTIDE SEQUENCE [LARGE SCALE GENOMIC DNA]</scope>
    <source>
        <strain evidence="1 2">TOM.81</strain>
    </source>
</reference>